<feature type="signal peptide" evidence="1">
    <location>
        <begin position="1"/>
        <end position="36"/>
    </location>
</feature>
<evidence type="ECO:0000313" key="2">
    <source>
        <dbReference type="EMBL" id="QHI72858.1"/>
    </source>
</evidence>
<organism evidence="2 3">
    <name type="scientific">Aminipila terrae</name>
    <dbReference type="NCBI Taxonomy" id="2697030"/>
    <lineage>
        <taxon>Bacteria</taxon>
        <taxon>Bacillati</taxon>
        <taxon>Bacillota</taxon>
        <taxon>Clostridia</taxon>
        <taxon>Peptostreptococcales</taxon>
        <taxon>Anaerovoracaceae</taxon>
        <taxon>Aminipila</taxon>
    </lineage>
</organism>
<evidence type="ECO:0000313" key="3">
    <source>
        <dbReference type="Proteomes" id="UP000463883"/>
    </source>
</evidence>
<dbReference type="KEGG" id="amic:Ami3637_10980"/>
<dbReference type="Proteomes" id="UP000463883">
    <property type="component" value="Chromosome"/>
</dbReference>
<sequence length="659" mass="67720">MKREIIKESKKRVIIGALAGAMVFSSFGISALTADAADLTDTNKKVVLYDKDTQLAAIASKATSTKTYADYKTGTYQQVTLKGDSISFDGEGATVKGSDLLIHSAGTYVLSGTLNDGAVIIDSTDTENITIVLNNANITCKDGAPVYVKNSGKNVIISVPKGTANTITDGSNYTYEYKEQTTDEEKAGVSSEPSAAIFSKDDLKINGSGKLTVNGNYKDGIASKDELEITETTLVINAADDGIVGKDSVVIGSGDITIKAGGDGIKSTNSEDTTKGYVTIGDGTFSIVSGKDGIQAESTLLTLGGDYTIKTGEGAAAAKTKTVQSNMQIPQHGEGQQVQKTLASTESAVIDTTSAKALKAGTKVVIQDGNFQINSEDDAVHSDDSVAVASGTFKISTGDDGIHADNKLDIYGGDIDIEKSYEGIESSEMNIEGGHINILSSDDGINVAGQNNSTEPVGFAADKTSTTESEAASTQKLTISGGKINVNASGDGIDVNGSGYMTGGTVAVSGPTNDGNAGLDYDGVFQVTGGTLIVAGSSGMAQAPGSGTTVNTIATAVTTQKAGTEVKLVNSSGDTVLSFKPEKEFSHIVISCGVIEKGESYKIMAGSTELANFTADSIITNLSQNSGNGGMTPPEGVVNIPKGLMAPPNKEIELKKASN</sequence>
<dbReference type="RefSeq" id="WP_162362625.1">
    <property type="nucleotide sequence ID" value="NZ_CP047591.1"/>
</dbReference>
<feature type="chain" id="PRO_5026738873" evidence="1">
    <location>
        <begin position="37"/>
        <end position="659"/>
    </location>
</feature>
<evidence type="ECO:0000256" key="1">
    <source>
        <dbReference type="SAM" id="SignalP"/>
    </source>
</evidence>
<name>A0A6P1MLB6_9FIRM</name>
<dbReference type="InterPro" id="IPR025584">
    <property type="entry name" value="Cthe_2159"/>
</dbReference>
<accession>A0A6P1MLB6</accession>
<protein>
    <submittedName>
        <fullName evidence="2">Carbohydrate-binding domain-containing protein</fullName>
    </submittedName>
</protein>
<reference evidence="2 3" key="1">
    <citation type="submission" date="2020-01" db="EMBL/GenBank/DDBJ databases">
        <title>Genomic analysis of Aminipila sp. CBA3637.</title>
        <authorList>
            <person name="Kim Y.B."/>
            <person name="Roh S.W."/>
        </authorList>
    </citation>
    <scope>NUCLEOTIDE SEQUENCE [LARGE SCALE GENOMIC DNA]</scope>
    <source>
        <strain evidence="2 3">CBA3637</strain>
    </source>
</reference>
<gene>
    <name evidence="2" type="ORF">Ami3637_10980</name>
</gene>
<keyword evidence="3" id="KW-1185">Reference proteome</keyword>
<dbReference type="EMBL" id="CP047591">
    <property type="protein sequence ID" value="QHI72858.1"/>
    <property type="molecule type" value="Genomic_DNA"/>
</dbReference>
<dbReference type="Pfam" id="PF14262">
    <property type="entry name" value="Cthe_2159"/>
    <property type="match status" value="1"/>
</dbReference>
<keyword evidence="1" id="KW-0732">Signal</keyword>
<dbReference type="AlphaFoldDB" id="A0A6P1MLB6"/>
<proteinExistence type="predicted"/>